<reference evidence="3" key="1">
    <citation type="submission" date="2015-05" db="EMBL/GenBank/DDBJ databases">
        <authorList>
            <consortium name="Pathogen Informatics"/>
        </authorList>
    </citation>
    <scope>NUCLEOTIDE SEQUENCE [LARGE SCALE GENOMIC DNA]</scope>
    <source>
        <strain evidence="3">M72</strain>
    </source>
</reference>
<dbReference type="Proteomes" id="UP000049979">
    <property type="component" value="Unassembled WGS sequence"/>
</dbReference>
<proteinExistence type="predicted"/>
<dbReference type="PANTHER" id="PTHR30547">
    <property type="entry name" value="UNCHARACTERIZED PROTEIN YHCG-RELATED"/>
    <property type="match status" value="1"/>
</dbReference>
<dbReference type="InterPro" id="IPR041527">
    <property type="entry name" value="YhcG_N"/>
</dbReference>
<accession>A0A0M6WY58</accession>
<dbReference type="RefSeq" id="WP_330378254.1">
    <property type="nucleotide sequence ID" value="NZ_CP173697.1"/>
</dbReference>
<evidence type="ECO:0000313" key="3">
    <source>
        <dbReference type="Proteomes" id="UP000049979"/>
    </source>
</evidence>
<gene>
    <name evidence="2" type="ORF">M72_13061</name>
</gene>
<name>A0A0M6WY58_9FIRM</name>
<evidence type="ECO:0000313" key="2">
    <source>
        <dbReference type="EMBL" id="CRL41627.1"/>
    </source>
</evidence>
<evidence type="ECO:0000259" key="1">
    <source>
        <dbReference type="Pfam" id="PF17761"/>
    </source>
</evidence>
<keyword evidence="3" id="KW-1185">Reference proteome</keyword>
<feature type="domain" description="YhcG N-terminal" evidence="1">
    <location>
        <begin position="25"/>
        <end position="164"/>
    </location>
</feature>
<dbReference type="AlphaFoldDB" id="A0A0M6WY58"/>
<organism evidence="2 3">
    <name type="scientific">Roseburia faecis</name>
    <dbReference type="NCBI Taxonomy" id="301302"/>
    <lineage>
        <taxon>Bacteria</taxon>
        <taxon>Bacillati</taxon>
        <taxon>Bacillota</taxon>
        <taxon>Clostridia</taxon>
        <taxon>Lachnospirales</taxon>
        <taxon>Lachnospiraceae</taxon>
        <taxon>Roseburia</taxon>
    </lineage>
</organism>
<protein>
    <recommendedName>
        <fullName evidence="1">YhcG N-terminal domain-containing protein</fullName>
    </recommendedName>
</protein>
<sequence>MNEVMNSVNNVIMDNFHKTDNILNDVQTIIEVSQKEAYRSVNTILSQRNWLIGYRIAVEELAGEERAEYGVEIIKNLSRYLTQKYGKGYDRSNLYHCLRFYKAFPQIVDTACRQSDIRLTWSHYRTLLQVHDETARKWYEKEAYEQTWSVRTLQRNIDSQYYYRMLQSQDKKL</sequence>
<dbReference type="EMBL" id="CVRR01000048">
    <property type="protein sequence ID" value="CRL41627.1"/>
    <property type="molecule type" value="Genomic_DNA"/>
</dbReference>
<dbReference type="InterPro" id="IPR053148">
    <property type="entry name" value="PD-DEXK-like_domain"/>
</dbReference>
<dbReference type="PANTHER" id="PTHR30547:SF5">
    <property type="entry name" value="NUCLEASE YHCG-RELATED"/>
    <property type="match status" value="1"/>
</dbReference>
<dbReference type="Pfam" id="PF17761">
    <property type="entry name" value="DUF1016_N"/>
    <property type="match status" value="1"/>
</dbReference>